<comment type="caution">
    <text evidence="2">The sequence shown here is derived from an EMBL/GenBank/DDBJ whole genome shotgun (WGS) entry which is preliminary data.</text>
</comment>
<organism evidence="2 3">
    <name type="scientific">Cecembia lonarensis (strain CCUG 58316 / KCTC 22772 / LW9)</name>
    <dbReference type="NCBI Taxonomy" id="1225176"/>
    <lineage>
        <taxon>Bacteria</taxon>
        <taxon>Pseudomonadati</taxon>
        <taxon>Bacteroidota</taxon>
        <taxon>Cytophagia</taxon>
        <taxon>Cytophagales</taxon>
        <taxon>Cyclobacteriaceae</taxon>
        <taxon>Cecembia</taxon>
    </lineage>
</organism>
<dbReference type="Proteomes" id="UP000004478">
    <property type="component" value="Unassembled WGS sequence"/>
</dbReference>
<evidence type="ECO:0000313" key="3">
    <source>
        <dbReference type="Proteomes" id="UP000004478"/>
    </source>
</evidence>
<sequence length="45" mass="5297">MGNLVETLSKFNFLFYQMIFMLILNNFEIICRNNTINPNKIDPAT</sequence>
<keyword evidence="1" id="KW-0472">Membrane</keyword>
<reference evidence="2 3" key="1">
    <citation type="journal article" date="2012" name="J. Bacteriol.">
        <title>Draft Genome Sequence of Cecembia lonarensis Strain LW9T, Isolated from Lonar Lake, a Haloalkaline Lake in India.</title>
        <authorList>
            <person name="Shivaji S."/>
            <person name="Ara S."/>
            <person name="Singh A."/>
            <person name="Pinnaka A.K."/>
        </authorList>
    </citation>
    <scope>NUCLEOTIDE SEQUENCE [LARGE SCALE GENOMIC DNA]</scope>
    <source>
        <strain evidence="2 3">LW9</strain>
    </source>
</reference>
<dbReference type="EMBL" id="AMGM01000035">
    <property type="protein sequence ID" value="EKB49016.1"/>
    <property type="molecule type" value="Genomic_DNA"/>
</dbReference>
<proteinExistence type="predicted"/>
<gene>
    <name evidence="2" type="ORF">B879_02359</name>
</gene>
<accession>K1L2H3</accession>
<feature type="transmembrane region" description="Helical" evidence="1">
    <location>
        <begin position="13"/>
        <end position="31"/>
    </location>
</feature>
<keyword evidence="1" id="KW-1133">Transmembrane helix</keyword>
<name>K1L2H3_CECL9</name>
<keyword evidence="3" id="KW-1185">Reference proteome</keyword>
<keyword evidence="1" id="KW-0812">Transmembrane</keyword>
<protein>
    <submittedName>
        <fullName evidence="2">Uncharacterized protein</fullName>
    </submittedName>
</protein>
<evidence type="ECO:0000256" key="1">
    <source>
        <dbReference type="SAM" id="Phobius"/>
    </source>
</evidence>
<dbReference type="AlphaFoldDB" id="K1L2H3"/>
<evidence type="ECO:0000313" key="2">
    <source>
        <dbReference type="EMBL" id="EKB49016.1"/>
    </source>
</evidence>